<proteinExistence type="predicted"/>
<dbReference type="RefSeq" id="WP_091725007.1">
    <property type="nucleotide sequence ID" value="NZ_LT629757.1"/>
</dbReference>
<dbReference type="PANTHER" id="PTHR43734:SF1">
    <property type="entry name" value="PHYTOENE DESATURASE"/>
    <property type="match status" value="1"/>
</dbReference>
<dbReference type="InterPro" id="IPR008150">
    <property type="entry name" value="Phytoene_DH_bac_CS"/>
</dbReference>
<protein>
    <submittedName>
        <fullName evidence="2">UDP-galactopyranose mutase</fullName>
    </submittedName>
</protein>
<dbReference type="OrthoDB" id="9774675at2"/>
<dbReference type="Gene3D" id="3.50.50.60">
    <property type="entry name" value="FAD/NAD(P)-binding domain"/>
    <property type="match status" value="2"/>
</dbReference>
<dbReference type="STRING" id="642780.SAMN04488570_0066"/>
<dbReference type="InterPro" id="IPR002937">
    <property type="entry name" value="Amino_oxidase"/>
</dbReference>
<dbReference type="Pfam" id="PF01593">
    <property type="entry name" value="Amino_oxidase"/>
    <property type="match status" value="1"/>
</dbReference>
<dbReference type="InterPro" id="IPR036188">
    <property type="entry name" value="FAD/NAD-bd_sf"/>
</dbReference>
<keyword evidence="3" id="KW-1185">Reference proteome</keyword>
<evidence type="ECO:0000259" key="1">
    <source>
        <dbReference type="Pfam" id="PF01593"/>
    </source>
</evidence>
<dbReference type="PROSITE" id="PS00982">
    <property type="entry name" value="PHYTOENE_DH"/>
    <property type="match status" value="1"/>
</dbReference>
<dbReference type="PRINTS" id="PR00368">
    <property type="entry name" value="FADPNR"/>
</dbReference>
<dbReference type="SUPFAM" id="SSF51905">
    <property type="entry name" value="FAD/NAD(P)-binding domain"/>
    <property type="match status" value="1"/>
</dbReference>
<evidence type="ECO:0000313" key="3">
    <source>
        <dbReference type="Proteomes" id="UP000198859"/>
    </source>
</evidence>
<dbReference type="EMBL" id="LT629757">
    <property type="protein sequence ID" value="SDR70060.1"/>
    <property type="molecule type" value="Genomic_DNA"/>
</dbReference>
<organism evidence="2 3">
    <name type="scientific">Nocardioides scoriae</name>
    <dbReference type="NCBI Taxonomy" id="642780"/>
    <lineage>
        <taxon>Bacteria</taxon>
        <taxon>Bacillati</taxon>
        <taxon>Actinomycetota</taxon>
        <taxon>Actinomycetes</taxon>
        <taxon>Propionibacteriales</taxon>
        <taxon>Nocardioidaceae</taxon>
        <taxon>Nocardioides</taxon>
    </lineage>
</organism>
<reference evidence="3" key="1">
    <citation type="submission" date="2016-10" db="EMBL/GenBank/DDBJ databases">
        <authorList>
            <person name="Varghese N."/>
            <person name="Submissions S."/>
        </authorList>
    </citation>
    <scope>NUCLEOTIDE SEQUENCE [LARGE SCALE GENOMIC DNA]</scope>
    <source>
        <strain evidence="3">DSM 22127</strain>
    </source>
</reference>
<dbReference type="Proteomes" id="UP000198859">
    <property type="component" value="Chromosome I"/>
</dbReference>
<dbReference type="AlphaFoldDB" id="A0A1H1L6U3"/>
<dbReference type="GO" id="GO:0016491">
    <property type="term" value="F:oxidoreductase activity"/>
    <property type="evidence" value="ECO:0007669"/>
    <property type="project" value="InterPro"/>
</dbReference>
<accession>A0A1H1L6U3</accession>
<dbReference type="PANTHER" id="PTHR43734">
    <property type="entry name" value="PHYTOENE DESATURASE"/>
    <property type="match status" value="1"/>
</dbReference>
<sequence length="434" mass="45964">MARVVVVGGGYAGLASAVRLAKLGHDVTLLEAGDRLGGALGRVEREGFTWDAGPTHTMLPAVVRDLFRKSGRPLERELDLVPVTPLRRHVFGDGSQVDLPTGRGDQMAALDAALGSGSGAAWSAYVDAFADDWDALRRDWFERPWSPELAGEHARALLGTRLTLHKVLRRSFKDERLRLVAGFGATLEGHDLRNVPAWVGLWSYVEQNFGLWTSPGGMADVADALVARLRTRRVAVELSTPVVDLEVREGRVAGVRTTSGTVDADVVVVAADPRQLPTLATHVRRTMPAIPPVLAHLGVVGPVPDLPHEVVLHGDPLLVLRTTGGTAPDGAHAWTVLGRGALSEDVVTALARAGVRVRDQVEVRVDRSPLEQVTTWGGSPYGVLWQGRSTVARRLGPRTPVPGVYVAGASATPGAGLPSVGLSAALVAQVVGPA</sequence>
<feature type="domain" description="Amine oxidase" evidence="1">
    <location>
        <begin position="12"/>
        <end position="431"/>
    </location>
</feature>
<name>A0A1H1L6U3_9ACTN</name>
<evidence type="ECO:0000313" key="2">
    <source>
        <dbReference type="EMBL" id="SDR70060.1"/>
    </source>
</evidence>
<gene>
    <name evidence="2" type="ORF">SAMN04488570_0066</name>
</gene>